<organism evidence="2 3">
    <name type="scientific">Malus domestica</name>
    <name type="common">Apple</name>
    <name type="synonym">Pyrus malus</name>
    <dbReference type="NCBI Taxonomy" id="3750"/>
    <lineage>
        <taxon>Eukaryota</taxon>
        <taxon>Viridiplantae</taxon>
        <taxon>Streptophyta</taxon>
        <taxon>Embryophyta</taxon>
        <taxon>Tracheophyta</taxon>
        <taxon>Spermatophyta</taxon>
        <taxon>Magnoliopsida</taxon>
        <taxon>eudicotyledons</taxon>
        <taxon>Gunneridae</taxon>
        <taxon>Pentapetalae</taxon>
        <taxon>rosids</taxon>
        <taxon>fabids</taxon>
        <taxon>Rosales</taxon>
        <taxon>Rosaceae</taxon>
        <taxon>Amygdaloideae</taxon>
        <taxon>Maleae</taxon>
        <taxon>Malus</taxon>
    </lineage>
</organism>
<dbReference type="EMBL" id="RDQH01000339">
    <property type="protein sequence ID" value="RXH78289.1"/>
    <property type="molecule type" value="Genomic_DNA"/>
</dbReference>
<dbReference type="AlphaFoldDB" id="A0A498I5W7"/>
<proteinExistence type="predicted"/>
<sequence length="111" mass="12531">MRKAIRPFSRSRGYKVPFGTQTGRNRMKRMMRNFVIKCYKFVFHGCGMGRSRGKMWNEKSAKFRLMGQPVPQFLGAPNVGPNGSSRSVPSRPVPSRPVLSRPVPSYVPNGT</sequence>
<keyword evidence="3" id="KW-1185">Reference proteome</keyword>
<evidence type="ECO:0000313" key="2">
    <source>
        <dbReference type="EMBL" id="RXH78289.1"/>
    </source>
</evidence>
<name>A0A498I5W7_MALDO</name>
<gene>
    <name evidence="2" type="ORF">DVH24_001807</name>
</gene>
<dbReference type="Proteomes" id="UP000290289">
    <property type="component" value="Chromosome 13"/>
</dbReference>
<feature type="region of interest" description="Disordered" evidence="1">
    <location>
        <begin position="72"/>
        <end position="111"/>
    </location>
</feature>
<evidence type="ECO:0000313" key="3">
    <source>
        <dbReference type="Proteomes" id="UP000290289"/>
    </source>
</evidence>
<feature type="compositionally biased region" description="Low complexity" evidence="1">
    <location>
        <begin position="96"/>
        <end position="111"/>
    </location>
</feature>
<reference evidence="2 3" key="1">
    <citation type="submission" date="2018-10" db="EMBL/GenBank/DDBJ databases">
        <title>A high-quality apple genome assembly.</title>
        <authorList>
            <person name="Hu J."/>
        </authorList>
    </citation>
    <scope>NUCLEOTIDE SEQUENCE [LARGE SCALE GENOMIC DNA]</scope>
    <source>
        <strain evidence="3">cv. HFTH1</strain>
        <tissue evidence="2">Young leaf</tissue>
    </source>
</reference>
<accession>A0A498I5W7</accession>
<protein>
    <submittedName>
        <fullName evidence="2">Uncharacterized protein</fullName>
    </submittedName>
</protein>
<evidence type="ECO:0000256" key="1">
    <source>
        <dbReference type="SAM" id="MobiDB-lite"/>
    </source>
</evidence>
<comment type="caution">
    <text evidence="2">The sequence shown here is derived from an EMBL/GenBank/DDBJ whole genome shotgun (WGS) entry which is preliminary data.</text>
</comment>